<protein>
    <recommendedName>
        <fullName evidence="2">prephenate dehydratase</fullName>
        <ecNumber evidence="2">4.2.1.51</ecNumber>
    </recommendedName>
</protein>
<dbReference type="Pfam" id="PF00800">
    <property type="entry name" value="PDT"/>
    <property type="match status" value="1"/>
</dbReference>
<proteinExistence type="predicted"/>
<dbReference type="PROSITE" id="PS51671">
    <property type="entry name" value="ACT"/>
    <property type="match status" value="1"/>
</dbReference>
<dbReference type="Gene3D" id="3.40.190.10">
    <property type="entry name" value="Periplasmic binding protein-like II"/>
    <property type="match status" value="1"/>
</dbReference>
<feature type="domain" description="ACT" evidence="9">
    <location>
        <begin position="84"/>
        <end position="161"/>
    </location>
</feature>
<dbReference type="InterPro" id="IPR002912">
    <property type="entry name" value="ACT_dom"/>
</dbReference>
<accession>X1CHV8</accession>
<evidence type="ECO:0000259" key="8">
    <source>
        <dbReference type="PROSITE" id="PS51171"/>
    </source>
</evidence>
<keyword evidence="6" id="KW-0456">Lyase</keyword>
<evidence type="ECO:0000256" key="6">
    <source>
        <dbReference type="ARBA" id="ARBA00023239"/>
    </source>
</evidence>
<keyword evidence="4" id="KW-0057">Aromatic amino acid biosynthesis</keyword>
<dbReference type="FunFam" id="3.30.70.260:FF:000012">
    <property type="entry name" value="Prephenate dehydratase"/>
    <property type="match status" value="1"/>
</dbReference>
<dbReference type="PROSITE" id="PS00858">
    <property type="entry name" value="PREPHENATE_DEHYDR_2"/>
    <property type="match status" value="1"/>
</dbReference>
<dbReference type="GO" id="GO:0009094">
    <property type="term" value="P:L-phenylalanine biosynthetic process"/>
    <property type="evidence" value="ECO:0007669"/>
    <property type="project" value="UniProtKB-KW"/>
</dbReference>
<dbReference type="InterPro" id="IPR018528">
    <property type="entry name" value="Preph_deHydtase_CS"/>
</dbReference>
<dbReference type="PANTHER" id="PTHR21022:SF19">
    <property type="entry name" value="PREPHENATE DEHYDRATASE-RELATED"/>
    <property type="match status" value="1"/>
</dbReference>
<reference evidence="10" key="1">
    <citation type="journal article" date="2014" name="Front. Microbiol.">
        <title>High frequency of phylogenetically diverse reductive dehalogenase-homologous genes in deep subseafloor sedimentary metagenomes.</title>
        <authorList>
            <person name="Kawai M."/>
            <person name="Futagami T."/>
            <person name="Toyoda A."/>
            <person name="Takaki Y."/>
            <person name="Nishi S."/>
            <person name="Hori S."/>
            <person name="Arai W."/>
            <person name="Tsubouchi T."/>
            <person name="Morono Y."/>
            <person name="Uchiyama I."/>
            <person name="Ito T."/>
            <person name="Fujiyama A."/>
            <person name="Inagaki F."/>
            <person name="Takami H."/>
        </authorList>
    </citation>
    <scope>NUCLEOTIDE SEQUENCE</scope>
    <source>
        <strain evidence="10">Expedition CK06-06</strain>
    </source>
</reference>
<evidence type="ECO:0000256" key="5">
    <source>
        <dbReference type="ARBA" id="ARBA00023222"/>
    </source>
</evidence>
<dbReference type="CDD" id="cd04905">
    <property type="entry name" value="ACT_CM-PDT"/>
    <property type="match status" value="1"/>
</dbReference>
<dbReference type="Gene3D" id="3.30.70.260">
    <property type="match status" value="1"/>
</dbReference>
<gene>
    <name evidence="10" type="ORF">S01H4_45020</name>
</gene>
<feature type="non-terminal residue" evidence="10">
    <location>
        <position position="1"/>
    </location>
</feature>
<evidence type="ECO:0000259" key="9">
    <source>
        <dbReference type="PROSITE" id="PS51671"/>
    </source>
</evidence>
<name>X1CHV8_9ZZZZ</name>
<dbReference type="PANTHER" id="PTHR21022">
    <property type="entry name" value="PREPHENATE DEHYDRATASE P PROTEIN"/>
    <property type="match status" value="1"/>
</dbReference>
<keyword evidence="3" id="KW-0028">Amino-acid biosynthesis</keyword>
<evidence type="ECO:0000256" key="4">
    <source>
        <dbReference type="ARBA" id="ARBA00023141"/>
    </source>
</evidence>
<comment type="pathway">
    <text evidence="1">Amino-acid biosynthesis; L-phenylalanine biosynthesis; phenylpyruvate from prephenate: step 1/1.</text>
</comment>
<dbReference type="PROSITE" id="PS51171">
    <property type="entry name" value="PREPHENATE_DEHYDR_3"/>
    <property type="match status" value="1"/>
</dbReference>
<dbReference type="InterPro" id="IPR045865">
    <property type="entry name" value="ACT-like_dom_sf"/>
</dbReference>
<evidence type="ECO:0000313" key="10">
    <source>
        <dbReference type="EMBL" id="GAG95838.1"/>
    </source>
</evidence>
<dbReference type="Pfam" id="PF01842">
    <property type="entry name" value="ACT"/>
    <property type="match status" value="1"/>
</dbReference>
<keyword evidence="5" id="KW-0584">Phenylalanine biosynthesis</keyword>
<dbReference type="PROSITE" id="PS00857">
    <property type="entry name" value="PREPHENATE_DEHYDR_1"/>
    <property type="match status" value="1"/>
</dbReference>
<comment type="caution">
    <text evidence="10">The sequence shown here is derived from an EMBL/GenBank/DDBJ whole genome shotgun (WGS) entry which is preliminary data.</text>
</comment>
<evidence type="ECO:0000256" key="2">
    <source>
        <dbReference type="ARBA" id="ARBA00013147"/>
    </source>
</evidence>
<evidence type="ECO:0000256" key="3">
    <source>
        <dbReference type="ARBA" id="ARBA00022605"/>
    </source>
</evidence>
<dbReference type="EC" id="4.2.1.51" evidence="2"/>
<sequence length="163" mass="18630">QCRKWLETKLPDAKLIPVASTTTAALFAGHGRKKGNAAIASKLAAEQYNLNILARSIEDSRHNITRFLIIGKQKAEPTKQDKTSIVFSMKDRAGALHDVLTPFKRSNINLTKIESRPSKKKAWKYYFYVDMEGHMKDKRVRQSLKQLQKHCDYYKFLGSYPAA</sequence>
<feature type="domain" description="Prephenate dehydratase" evidence="8">
    <location>
        <begin position="1"/>
        <end position="72"/>
    </location>
</feature>
<evidence type="ECO:0000256" key="7">
    <source>
        <dbReference type="ARBA" id="ARBA00047848"/>
    </source>
</evidence>
<organism evidence="10">
    <name type="scientific">marine sediment metagenome</name>
    <dbReference type="NCBI Taxonomy" id="412755"/>
    <lineage>
        <taxon>unclassified sequences</taxon>
        <taxon>metagenomes</taxon>
        <taxon>ecological metagenomes</taxon>
    </lineage>
</organism>
<dbReference type="InterPro" id="IPR001086">
    <property type="entry name" value="Preph_deHydtase"/>
</dbReference>
<dbReference type="EMBL" id="BART01025027">
    <property type="protein sequence ID" value="GAG95838.1"/>
    <property type="molecule type" value="Genomic_DNA"/>
</dbReference>
<comment type="catalytic activity">
    <reaction evidence="7">
        <text>prephenate + H(+) = 3-phenylpyruvate + CO2 + H2O</text>
        <dbReference type="Rhea" id="RHEA:21648"/>
        <dbReference type="ChEBI" id="CHEBI:15377"/>
        <dbReference type="ChEBI" id="CHEBI:15378"/>
        <dbReference type="ChEBI" id="CHEBI:16526"/>
        <dbReference type="ChEBI" id="CHEBI:18005"/>
        <dbReference type="ChEBI" id="CHEBI:29934"/>
        <dbReference type="EC" id="4.2.1.51"/>
    </reaction>
</comment>
<dbReference type="SUPFAM" id="SSF53850">
    <property type="entry name" value="Periplasmic binding protein-like II"/>
    <property type="match status" value="1"/>
</dbReference>
<dbReference type="GO" id="GO:0004664">
    <property type="term" value="F:prephenate dehydratase activity"/>
    <property type="evidence" value="ECO:0007669"/>
    <property type="project" value="UniProtKB-EC"/>
</dbReference>
<dbReference type="GO" id="GO:0005737">
    <property type="term" value="C:cytoplasm"/>
    <property type="evidence" value="ECO:0007669"/>
    <property type="project" value="TreeGrafter"/>
</dbReference>
<evidence type="ECO:0000256" key="1">
    <source>
        <dbReference type="ARBA" id="ARBA00004741"/>
    </source>
</evidence>
<dbReference type="SUPFAM" id="SSF55021">
    <property type="entry name" value="ACT-like"/>
    <property type="match status" value="1"/>
</dbReference>
<dbReference type="AlphaFoldDB" id="X1CHV8"/>